<dbReference type="Pfam" id="PF00923">
    <property type="entry name" value="TAL_FSA"/>
    <property type="match status" value="1"/>
</dbReference>
<evidence type="ECO:0000313" key="14">
    <source>
        <dbReference type="Proteomes" id="UP000510821"/>
    </source>
</evidence>
<dbReference type="InterPro" id="IPR001585">
    <property type="entry name" value="TAL/FSA"/>
</dbReference>
<comment type="similarity">
    <text evidence="4 12">Belongs to the transaldolase family. Type 3B subfamily.</text>
</comment>
<dbReference type="GO" id="GO:0006098">
    <property type="term" value="P:pentose-phosphate shunt"/>
    <property type="evidence" value="ECO:0007669"/>
    <property type="project" value="UniProtKB-UniRule"/>
</dbReference>
<evidence type="ECO:0000256" key="12">
    <source>
        <dbReference type="HAMAP-Rule" id="MF_00494"/>
    </source>
</evidence>
<dbReference type="PANTHER" id="PTHR10683">
    <property type="entry name" value="TRANSALDOLASE"/>
    <property type="match status" value="1"/>
</dbReference>
<keyword evidence="7 12" id="KW-0808">Transferase</keyword>
<evidence type="ECO:0000256" key="2">
    <source>
        <dbReference type="ARBA" id="ARBA00004496"/>
    </source>
</evidence>
<dbReference type="Gene3D" id="3.20.20.70">
    <property type="entry name" value="Aldolase class I"/>
    <property type="match status" value="1"/>
</dbReference>
<dbReference type="FunFam" id="3.20.20.70:FF:000018">
    <property type="entry name" value="Probable transaldolase"/>
    <property type="match status" value="1"/>
</dbReference>
<evidence type="ECO:0000256" key="1">
    <source>
        <dbReference type="ARBA" id="ARBA00003518"/>
    </source>
</evidence>
<dbReference type="Proteomes" id="UP000510821">
    <property type="component" value="Chromosome"/>
</dbReference>
<dbReference type="InterPro" id="IPR013785">
    <property type="entry name" value="Aldolase_TIM"/>
</dbReference>
<dbReference type="InterPro" id="IPR022999">
    <property type="entry name" value="Transaldolase_3B"/>
</dbReference>
<evidence type="ECO:0000256" key="3">
    <source>
        <dbReference type="ARBA" id="ARBA00004857"/>
    </source>
</evidence>
<evidence type="ECO:0000256" key="5">
    <source>
        <dbReference type="ARBA" id="ARBA00013151"/>
    </source>
</evidence>
<dbReference type="HAMAP" id="MF_00494">
    <property type="entry name" value="Transaldolase_3b"/>
    <property type="match status" value="1"/>
</dbReference>
<reference evidence="14" key="1">
    <citation type="submission" date="2020-07" db="EMBL/GenBank/DDBJ databases">
        <title>Metabolic diversity and evolutionary history of the archaeal phylum ###Micrarchaeota### uncovered from a freshwater lake metagenome.</title>
        <authorList>
            <person name="Kadnikov V.V."/>
            <person name="Savvichev A.S."/>
            <person name="Mardanov A.V."/>
            <person name="Beletsky A.V."/>
            <person name="Chupakov A.V."/>
            <person name="Kokryatskaya N.M."/>
            <person name="Pimenov N.V."/>
            <person name="Ravin N.V."/>
        </authorList>
    </citation>
    <scope>NUCLEOTIDE SEQUENCE [LARGE SCALE GENOMIC DNA]</scope>
</reference>
<evidence type="ECO:0000256" key="8">
    <source>
        <dbReference type="ARBA" id="ARBA00023126"/>
    </source>
</evidence>
<dbReference type="UniPathway" id="UPA00115">
    <property type="reaction ID" value="UER00414"/>
</dbReference>
<feature type="active site" description="Schiff-base intermediate with substrate" evidence="12">
    <location>
        <position position="83"/>
    </location>
</feature>
<evidence type="ECO:0000256" key="9">
    <source>
        <dbReference type="ARBA" id="ARBA00023270"/>
    </source>
</evidence>
<dbReference type="GO" id="GO:0005975">
    <property type="term" value="P:carbohydrate metabolic process"/>
    <property type="evidence" value="ECO:0007669"/>
    <property type="project" value="InterPro"/>
</dbReference>
<dbReference type="AlphaFoldDB" id="A0A7D6BTB1"/>
<accession>A0A7D6BTB1</accession>
<dbReference type="InterPro" id="IPR018225">
    <property type="entry name" value="Transaldolase_AS"/>
</dbReference>
<keyword evidence="6 12" id="KW-0963">Cytoplasm</keyword>
<evidence type="ECO:0000256" key="4">
    <source>
        <dbReference type="ARBA" id="ARBA00005740"/>
    </source>
</evidence>
<comment type="function">
    <text evidence="1 12">Transaldolase is important for the balance of metabolites in the pentose-phosphate pathway.</text>
</comment>
<dbReference type="KEGG" id="flt:Sv326_1046"/>
<dbReference type="GO" id="GO:0005737">
    <property type="term" value="C:cytoplasm"/>
    <property type="evidence" value="ECO:0007669"/>
    <property type="project" value="UniProtKB-SubCell"/>
</dbReference>
<evidence type="ECO:0000256" key="10">
    <source>
        <dbReference type="ARBA" id="ARBA00048810"/>
    </source>
</evidence>
<comment type="catalytic activity">
    <reaction evidence="10 12">
        <text>D-sedoheptulose 7-phosphate + D-glyceraldehyde 3-phosphate = D-erythrose 4-phosphate + beta-D-fructose 6-phosphate</text>
        <dbReference type="Rhea" id="RHEA:17053"/>
        <dbReference type="ChEBI" id="CHEBI:16897"/>
        <dbReference type="ChEBI" id="CHEBI:57483"/>
        <dbReference type="ChEBI" id="CHEBI:57634"/>
        <dbReference type="ChEBI" id="CHEBI:59776"/>
        <dbReference type="EC" id="2.2.1.2"/>
    </reaction>
</comment>
<keyword evidence="9 12" id="KW-0704">Schiff base</keyword>
<dbReference type="PROSITE" id="PS01054">
    <property type="entry name" value="TRANSALDOLASE_1"/>
    <property type="match status" value="1"/>
</dbReference>
<dbReference type="PANTHER" id="PTHR10683:SF40">
    <property type="entry name" value="FRUCTOSE-6-PHOSPHATE ALDOLASE 1-RELATED"/>
    <property type="match status" value="1"/>
</dbReference>
<dbReference type="PROSITE" id="PS00958">
    <property type="entry name" value="TRANSALDOLASE_2"/>
    <property type="match status" value="1"/>
</dbReference>
<dbReference type="GO" id="GO:0004801">
    <property type="term" value="F:transaldolase activity"/>
    <property type="evidence" value="ECO:0007669"/>
    <property type="project" value="UniProtKB-UniRule"/>
</dbReference>
<dbReference type="EMBL" id="CP058998">
    <property type="protein sequence ID" value="QLJ53221.1"/>
    <property type="molecule type" value="Genomic_DNA"/>
</dbReference>
<name>A0A7D6BTB1_FERL1</name>
<dbReference type="SUPFAM" id="SSF51569">
    <property type="entry name" value="Aldolase"/>
    <property type="match status" value="1"/>
</dbReference>
<protein>
    <recommendedName>
        <fullName evidence="11 12">Probable transaldolase</fullName>
        <ecNumber evidence="5 12">2.2.1.2</ecNumber>
    </recommendedName>
</protein>
<dbReference type="GO" id="GO:0016832">
    <property type="term" value="F:aldehyde-lyase activity"/>
    <property type="evidence" value="ECO:0007669"/>
    <property type="project" value="InterPro"/>
</dbReference>
<gene>
    <name evidence="12" type="primary">tal</name>
    <name evidence="13" type="ORF">Sv326_1046</name>
</gene>
<proteinExistence type="inferred from homology"/>
<dbReference type="InterPro" id="IPR004731">
    <property type="entry name" value="Transaldolase_3B/F6P_aldolase"/>
</dbReference>
<comment type="pathway">
    <text evidence="3 12">Carbohydrate degradation; pentose phosphate pathway; D-glyceraldehyde 3-phosphate and beta-D-fructose 6-phosphate from D-ribose 5-phosphate and D-xylulose 5-phosphate (non-oxidative stage): step 2/3.</text>
</comment>
<evidence type="ECO:0000256" key="11">
    <source>
        <dbReference type="ARBA" id="ARBA00067532"/>
    </source>
</evidence>
<dbReference type="CDD" id="cd00956">
    <property type="entry name" value="Transaldolase_FSA"/>
    <property type="match status" value="1"/>
</dbReference>
<dbReference type="EC" id="2.2.1.2" evidence="5 12"/>
<organism evidence="13 14">
    <name type="scientific">Fermentimicrarchaeum limneticum</name>
    <dbReference type="NCBI Taxonomy" id="2795018"/>
    <lineage>
        <taxon>Archaea</taxon>
        <taxon>Candidatus Micrarchaeota</taxon>
        <taxon>Candidatus Fermentimicrarchaeales</taxon>
        <taxon>Candidatus Fermentimicrarchaeaceae</taxon>
        <taxon>Candidatus Fermentimicrarchaeum</taxon>
    </lineage>
</organism>
<evidence type="ECO:0000313" key="13">
    <source>
        <dbReference type="EMBL" id="QLJ53221.1"/>
    </source>
</evidence>
<evidence type="ECO:0000256" key="7">
    <source>
        <dbReference type="ARBA" id="ARBA00022679"/>
    </source>
</evidence>
<dbReference type="InterPro" id="IPR033919">
    <property type="entry name" value="TSA/FSA_arc/bac"/>
</dbReference>
<comment type="subcellular location">
    <subcellularLocation>
        <location evidence="2 12">Cytoplasm</location>
    </subcellularLocation>
</comment>
<sequence length="217" mass="23619">MKFFLDTANVEQIKRAVKAGVVDGVTTNPTLIAKEGRSQHALIKEIAALVKGPVSVEGNGTTCDELVKEAEVYSKWAPNIVVKIPMTEEGMKAVRVLEKKGIRTNVTLVFSPSQALIAAKAGASFVSPFIGRLDDNSMDGMGLVRDMMQIYKNYGFNTQVIVASIRHPLHVVEAARAGAHIATIPADVLAKMWNHPLTDAGIKKFREDFAKVEGKYL</sequence>
<keyword evidence="8 12" id="KW-0570">Pentose shunt</keyword>
<dbReference type="NCBIfam" id="TIGR00875">
    <property type="entry name" value="fsa_talC_mipB"/>
    <property type="match status" value="1"/>
</dbReference>
<evidence type="ECO:0000256" key="6">
    <source>
        <dbReference type="ARBA" id="ARBA00022490"/>
    </source>
</evidence>